<organism evidence="2 3">
    <name type="scientific">Virgisporangium aurantiacum</name>
    <dbReference type="NCBI Taxonomy" id="175570"/>
    <lineage>
        <taxon>Bacteria</taxon>
        <taxon>Bacillati</taxon>
        <taxon>Actinomycetota</taxon>
        <taxon>Actinomycetes</taxon>
        <taxon>Micromonosporales</taxon>
        <taxon>Micromonosporaceae</taxon>
        <taxon>Virgisporangium</taxon>
    </lineage>
</organism>
<dbReference type="AlphaFoldDB" id="A0A8J3YXV1"/>
<evidence type="ECO:0000313" key="3">
    <source>
        <dbReference type="Proteomes" id="UP000612585"/>
    </source>
</evidence>
<evidence type="ECO:0000256" key="1">
    <source>
        <dbReference type="SAM" id="SignalP"/>
    </source>
</evidence>
<protein>
    <recommendedName>
        <fullName evidence="4">IPT/TIG domain-containing protein</fullName>
    </recommendedName>
</protein>
<feature type="chain" id="PRO_5035322040" description="IPT/TIG domain-containing protein" evidence="1">
    <location>
        <begin position="33"/>
        <end position="186"/>
    </location>
</feature>
<reference evidence="2" key="1">
    <citation type="submission" date="2021-01" db="EMBL/GenBank/DDBJ databases">
        <title>Whole genome shotgun sequence of Virgisporangium aurantiacum NBRC 16421.</title>
        <authorList>
            <person name="Komaki H."/>
            <person name="Tamura T."/>
        </authorList>
    </citation>
    <scope>NUCLEOTIDE SEQUENCE</scope>
    <source>
        <strain evidence="2">NBRC 16421</strain>
    </source>
</reference>
<sequence>MRTQRTKALLAAVGAFLLAAVGVLLAPGAASAAPDYPPPPADLTLSSGTVRAGNSIGVYGSGFGAREPVIIVTKVRPRDGYWFAGFTTYRQKVWTNKDGEFKTRVPTYVAGTTVIVAHGLDSGEDEKAKVKVLGRNMGPGGYGDWFDHGAPGATGGLPGMQAVHNTVGRWLSAGDSPGWGVSWRAW</sequence>
<evidence type="ECO:0000313" key="2">
    <source>
        <dbReference type="EMBL" id="GIJ54004.1"/>
    </source>
</evidence>
<feature type="signal peptide" evidence="1">
    <location>
        <begin position="1"/>
        <end position="32"/>
    </location>
</feature>
<keyword evidence="1" id="KW-0732">Signal</keyword>
<keyword evidence="3" id="KW-1185">Reference proteome</keyword>
<dbReference type="RefSeq" id="WP_203988534.1">
    <property type="nucleotide sequence ID" value="NZ_BOPG01000009.1"/>
</dbReference>
<comment type="caution">
    <text evidence="2">The sequence shown here is derived from an EMBL/GenBank/DDBJ whole genome shotgun (WGS) entry which is preliminary data.</text>
</comment>
<evidence type="ECO:0008006" key="4">
    <source>
        <dbReference type="Google" id="ProtNLM"/>
    </source>
</evidence>
<proteinExistence type="predicted"/>
<gene>
    <name evidence="2" type="ORF">Vau01_015200</name>
</gene>
<name>A0A8J3YXV1_9ACTN</name>
<dbReference type="EMBL" id="BOPG01000009">
    <property type="protein sequence ID" value="GIJ54004.1"/>
    <property type="molecule type" value="Genomic_DNA"/>
</dbReference>
<dbReference type="Proteomes" id="UP000612585">
    <property type="component" value="Unassembled WGS sequence"/>
</dbReference>
<accession>A0A8J3YXV1</accession>